<dbReference type="Proteomes" id="UP001642482">
    <property type="component" value="Unassembled WGS sequence"/>
</dbReference>
<dbReference type="EMBL" id="CAWUHD010000010">
    <property type="protein sequence ID" value="CAK7212806.1"/>
    <property type="molecule type" value="Genomic_DNA"/>
</dbReference>
<accession>A0ABP0AZU2</accession>
<name>A0ABP0AZU2_9PEZI</name>
<dbReference type="InterPro" id="IPR044992">
    <property type="entry name" value="ChyE-like"/>
</dbReference>
<dbReference type="PANTHER" id="PTHR42695">
    <property type="entry name" value="GLUTAMINE AMIDOTRANSFERASE YLR126C-RELATED"/>
    <property type="match status" value="1"/>
</dbReference>
<dbReference type="PANTHER" id="PTHR42695:SF6">
    <property type="entry name" value="GLUTAMINE AMIDOTRANSFERASE DOMAIN-CONTAINING PROTEIN"/>
    <property type="match status" value="1"/>
</dbReference>
<evidence type="ECO:0000313" key="3">
    <source>
        <dbReference type="Proteomes" id="UP001642482"/>
    </source>
</evidence>
<organism evidence="2 3">
    <name type="scientific">Sporothrix eucalyptigena</name>
    <dbReference type="NCBI Taxonomy" id="1812306"/>
    <lineage>
        <taxon>Eukaryota</taxon>
        <taxon>Fungi</taxon>
        <taxon>Dikarya</taxon>
        <taxon>Ascomycota</taxon>
        <taxon>Pezizomycotina</taxon>
        <taxon>Sordariomycetes</taxon>
        <taxon>Sordariomycetidae</taxon>
        <taxon>Ophiostomatales</taxon>
        <taxon>Ophiostomataceae</taxon>
        <taxon>Sporothrix</taxon>
    </lineage>
</organism>
<keyword evidence="3" id="KW-1185">Reference proteome</keyword>
<dbReference type="CDD" id="cd01741">
    <property type="entry name" value="GATase1_1"/>
    <property type="match status" value="1"/>
</dbReference>
<dbReference type="Gene3D" id="3.40.50.880">
    <property type="match status" value="1"/>
</dbReference>
<gene>
    <name evidence="2" type="ORF">SEUCBS140593_001632</name>
</gene>
<dbReference type="Pfam" id="PF00117">
    <property type="entry name" value="GATase"/>
    <property type="match status" value="1"/>
</dbReference>
<sequence>MSPLTVVVLNCGYTSPVITKVRGQYSDIFADILQPALARHNANPENAEVELVLRGYDAIQQIYPLSLDGVDALIITGSPNGAYEDLAWIRTLLAYVKSVYTHRPAIKIYGSCFGHQVVCAALFCDVGVVVRKDPNGFELGVQTVALTDAFAAHFAPCLGGKRALRLQMLHGDHVVLPKVPDGTYVVGTTPHCTNQGIYQAGRLLTYQGHPEFDTFLNTECLKIVGPRKGWSDVETAAAIVSAQKEDDAATATDIIVSFFLGEDTSL</sequence>
<dbReference type="InterPro" id="IPR029062">
    <property type="entry name" value="Class_I_gatase-like"/>
</dbReference>
<dbReference type="SUPFAM" id="SSF52317">
    <property type="entry name" value="Class I glutamine amidotransferase-like"/>
    <property type="match status" value="1"/>
</dbReference>
<protein>
    <recommendedName>
        <fullName evidence="1">Glutamine amidotransferase domain-containing protein</fullName>
    </recommendedName>
</protein>
<reference evidence="2 3" key="1">
    <citation type="submission" date="2024-01" db="EMBL/GenBank/DDBJ databases">
        <authorList>
            <person name="Allen C."/>
            <person name="Tagirdzhanova G."/>
        </authorList>
    </citation>
    <scope>NUCLEOTIDE SEQUENCE [LARGE SCALE GENOMIC DNA]</scope>
</reference>
<dbReference type="InterPro" id="IPR017926">
    <property type="entry name" value="GATASE"/>
</dbReference>
<comment type="caution">
    <text evidence="2">The sequence shown here is derived from an EMBL/GenBank/DDBJ whole genome shotgun (WGS) entry which is preliminary data.</text>
</comment>
<evidence type="ECO:0000313" key="2">
    <source>
        <dbReference type="EMBL" id="CAK7212806.1"/>
    </source>
</evidence>
<evidence type="ECO:0000259" key="1">
    <source>
        <dbReference type="Pfam" id="PF00117"/>
    </source>
</evidence>
<feature type="domain" description="Glutamine amidotransferase" evidence="1">
    <location>
        <begin position="49"/>
        <end position="213"/>
    </location>
</feature>
<proteinExistence type="predicted"/>